<dbReference type="PANTHER" id="PTHR41248:SF1">
    <property type="entry name" value="NORD PROTEIN"/>
    <property type="match status" value="1"/>
</dbReference>
<dbReference type="RefSeq" id="WP_092984796.1">
    <property type="nucleotide sequence ID" value="NZ_FNFY01000004.1"/>
</dbReference>
<dbReference type="EMBL" id="FNFY01000004">
    <property type="protein sequence ID" value="SDK50440.1"/>
    <property type="molecule type" value="Genomic_DNA"/>
</dbReference>
<dbReference type="AlphaFoldDB" id="A0A1G9CFL2"/>
<evidence type="ECO:0000313" key="3">
    <source>
        <dbReference type="Proteomes" id="UP000199008"/>
    </source>
</evidence>
<keyword evidence="3" id="KW-1185">Reference proteome</keyword>
<organism evidence="2 3">
    <name type="scientific">Lacicoccus qingdaonensis</name>
    <dbReference type="NCBI Taxonomy" id="576118"/>
    <lineage>
        <taxon>Bacteria</taxon>
        <taxon>Bacillati</taxon>
        <taxon>Bacillota</taxon>
        <taxon>Bacilli</taxon>
        <taxon>Bacillales</taxon>
        <taxon>Salinicoccaceae</taxon>
        <taxon>Lacicoccus</taxon>
    </lineage>
</organism>
<dbReference type="OrthoDB" id="2370292at2"/>
<evidence type="ECO:0000256" key="1">
    <source>
        <dbReference type="SAM" id="MobiDB-lite"/>
    </source>
</evidence>
<feature type="compositionally biased region" description="Acidic residues" evidence="1">
    <location>
        <begin position="232"/>
        <end position="241"/>
    </location>
</feature>
<protein>
    <submittedName>
        <fullName evidence="2">Nitric oxide reductase activation protein</fullName>
    </submittedName>
</protein>
<feature type="region of interest" description="Disordered" evidence="1">
    <location>
        <begin position="220"/>
        <end position="252"/>
    </location>
</feature>
<dbReference type="PANTHER" id="PTHR41248">
    <property type="entry name" value="NORD PROTEIN"/>
    <property type="match status" value="1"/>
</dbReference>
<dbReference type="InterPro" id="IPR051928">
    <property type="entry name" value="NorD/CobT"/>
</dbReference>
<dbReference type="Proteomes" id="UP000199008">
    <property type="component" value="Unassembled WGS sequence"/>
</dbReference>
<name>A0A1G9CFL2_9BACL</name>
<sequence>MSYSFIKFNDELVDSKNMMELTDLCRLLFEEPNLTVSVRKHSYYNPRKKVMNFSMFWKHRPDIAELDGFKHDIFTHYTATSVLDYSEYDELKNKDKLLQQIFLSIEHLRLRKGSVERRPVIKNLFEEGDRILKNYYSKQTKNTADEFLQLLNLKLLDFEEEMEFYGSTFEFSSNSTAESIEIAREFHTRLTDEFKLDNQSVISLHDISFSDVHEFNKTSEFRKDPQSLSSDDSYDDEDDKSEVDTKTSGASKEATVLGEVGDALNAQKSDSKKVNMYDDDVSEFNEGFGKNTGSNKFRDQSSTNQHALLEISQPKVRLSDYQKYRELYNRYGQLTKTVIGDIQQLLNFKLNEVRKHQSSGKLMKNPVMPIIEGSHKLFIKEDSESADIDAIFTLIVDQSFSMESHLEETISAVIVFNNILKSLNIKHRIISHHEDTFEVTPNNFPNKIYEHLTFEKSQYYYPVSILGIESSGDNRDGFILKHEISLLENHSEADQFIIMFSDGLPSAENYNQNGIVDTHEAVNIANRKNINVINIFISEDSDEQTLESIKDIYGNNTIIVKHAEEIPDATANLLNKILLSITR</sequence>
<dbReference type="InterPro" id="IPR036465">
    <property type="entry name" value="vWFA_dom_sf"/>
</dbReference>
<gene>
    <name evidence="2" type="ORF">SAMN05216216_10450</name>
</gene>
<evidence type="ECO:0000313" key="2">
    <source>
        <dbReference type="EMBL" id="SDK50440.1"/>
    </source>
</evidence>
<reference evidence="3" key="1">
    <citation type="submission" date="2016-10" db="EMBL/GenBank/DDBJ databases">
        <authorList>
            <person name="Varghese N."/>
            <person name="Submissions S."/>
        </authorList>
    </citation>
    <scope>NUCLEOTIDE SEQUENCE [LARGE SCALE GENOMIC DNA]</scope>
    <source>
        <strain evidence="3">CGMCC 1.8895</strain>
    </source>
</reference>
<dbReference type="SUPFAM" id="SSF53300">
    <property type="entry name" value="vWA-like"/>
    <property type="match status" value="1"/>
</dbReference>
<dbReference type="STRING" id="576118.SAMN05216216_10450"/>
<accession>A0A1G9CFL2</accession>
<proteinExistence type="predicted"/>
<dbReference type="Gene3D" id="3.40.50.410">
    <property type="entry name" value="von Willebrand factor, type A domain"/>
    <property type="match status" value="1"/>
</dbReference>